<feature type="domain" description="DUF1508" evidence="1">
    <location>
        <begin position="74"/>
        <end position="121"/>
    </location>
</feature>
<accession>A0ABR7NPP1</accession>
<evidence type="ECO:0000313" key="3">
    <source>
        <dbReference type="Proteomes" id="UP000658131"/>
    </source>
</evidence>
<dbReference type="Pfam" id="PF07411">
    <property type="entry name" value="DUF1508"/>
    <property type="match status" value="2"/>
</dbReference>
<keyword evidence="3" id="KW-1185">Reference proteome</keyword>
<dbReference type="Gene3D" id="3.30.160.160">
    <property type="entry name" value="YegP-like"/>
    <property type="match status" value="2"/>
</dbReference>
<organism evidence="2 3">
    <name type="scientific">Yanshouia hominis</name>
    <dbReference type="NCBI Taxonomy" id="2763673"/>
    <lineage>
        <taxon>Bacteria</taxon>
        <taxon>Bacillati</taxon>
        <taxon>Bacillota</taxon>
        <taxon>Clostridia</taxon>
        <taxon>Eubacteriales</taxon>
        <taxon>Oscillospiraceae</taxon>
        <taxon>Yanshouia</taxon>
    </lineage>
</organism>
<dbReference type="EMBL" id="JACRTB010000039">
    <property type="protein sequence ID" value="MBC8577618.1"/>
    <property type="molecule type" value="Genomic_DNA"/>
</dbReference>
<dbReference type="PANTHER" id="PTHR40606">
    <property type="match status" value="1"/>
</dbReference>
<sequence>MGKFVIKTTKAGVKFDLKAGNGEVIATSEVYTTEAACRSGIASVQKAAPAAAVEDQTAENFEAQKHPKFEVYTDKAGEYRFRLKASNGQIIAVGEGYKAKVGCLNGIESVKKNAPDASIVEADE</sequence>
<evidence type="ECO:0000259" key="1">
    <source>
        <dbReference type="Pfam" id="PF07411"/>
    </source>
</evidence>
<dbReference type="InterPro" id="IPR051141">
    <property type="entry name" value="UPF0339_domain"/>
</dbReference>
<dbReference type="RefSeq" id="WP_262401007.1">
    <property type="nucleotide sequence ID" value="NZ_JACRTB010000039.1"/>
</dbReference>
<proteinExistence type="predicted"/>
<evidence type="ECO:0000313" key="2">
    <source>
        <dbReference type="EMBL" id="MBC8577618.1"/>
    </source>
</evidence>
<comment type="caution">
    <text evidence="2">The sequence shown here is derived from an EMBL/GenBank/DDBJ whole genome shotgun (WGS) entry which is preliminary data.</text>
</comment>
<dbReference type="InterPro" id="IPR010879">
    <property type="entry name" value="DUF1508"/>
</dbReference>
<protein>
    <submittedName>
        <fullName evidence="2">YegP family protein</fullName>
    </submittedName>
</protein>
<dbReference type="InterPro" id="IPR036913">
    <property type="entry name" value="YegP-like_sf"/>
</dbReference>
<reference evidence="2 3" key="1">
    <citation type="submission" date="2020-08" db="EMBL/GenBank/DDBJ databases">
        <title>Genome public.</title>
        <authorList>
            <person name="Liu C."/>
            <person name="Sun Q."/>
        </authorList>
    </citation>
    <scope>NUCLEOTIDE SEQUENCE [LARGE SCALE GENOMIC DNA]</scope>
    <source>
        <strain evidence="2 3">BX1</strain>
    </source>
</reference>
<name>A0ABR7NPP1_9FIRM</name>
<dbReference type="PANTHER" id="PTHR40606:SF1">
    <property type="entry name" value="UPF0339 PROTEIN YEGP"/>
    <property type="match status" value="1"/>
</dbReference>
<feature type="domain" description="DUF1508" evidence="1">
    <location>
        <begin position="15"/>
        <end position="55"/>
    </location>
</feature>
<gene>
    <name evidence="2" type="ORF">H8717_14555</name>
</gene>
<dbReference type="Proteomes" id="UP000658131">
    <property type="component" value="Unassembled WGS sequence"/>
</dbReference>
<dbReference type="SUPFAM" id="SSF160113">
    <property type="entry name" value="YegP-like"/>
    <property type="match status" value="2"/>
</dbReference>